<keyword evidence="2" id="KW-1185">Reference proteome</keyword>
<reference evidence="1" key="1">
    <citation type="submission" date="2023-01" db="EMBL/GenBank/DDBJ databases">
        <authorList>
            <person name="Van Ghelder C."/>
            <person name="Rancurel C."/>
        </authorList>
    </citation>
    <scope>NUCLEOTIDE SEQUENCE</scope>
    <source>
        <strain evidence="1">CNCM I-4278</strain>
    </source>
</reference>
<sequence length="449" mass="49508">MSTNPPLDQKTIRLAFYPSAHGLGHFMRLVHLAQLLLEATASRQPTTNTTSKTDQEKSRPNYHIYVRTNVSPSILASLGAGWPDIDSHPITFSPYTHPLQPTVVQTNPYTLSASQTFDSVIRFNTAAALAQEEAFVEEHGIDAIVSDCPSIVCTIKNTPSILVTNFLFDTILQGLIDLSTSEKLSATNPPHPHEEEEEETTTKVKQFVREMTAQYAQASTLLLLPGAIPSTYKGRTIPLPFHYRRTASNSRVQTLSSLPPTTIPPSHLAHVLLPTTKILLHTFGGQPPSSSTATPLLPHNWIVLSQTLHFPSSRIYRIHSDAYIPSLIAASDAVLGKLGWGMCSEVLGNGKVPFVYVPREAFVEEKGLVEWMGREHGGVVRMEGEVFEGGDWRGVLGEIEGSRRGRGVEEMRDEDGERDGEVVRVFEEEVARVLRVGKGGEVWCDELCL</sequence>
<gene>
    <name evidence="1" type="ORF">PDIGIT_LOCUS7547</name>
</gene>
<dbReference type="Proteomes" id="UP001152607">
    <property type="component" value="Unassembled WGS sequence"/>
</dbReference>
<dbReference type="PANTHER" id="PTHR38134">
    <property type="entry name" value="SLR1395 PROTEIN"/>
    <property type="match status" value="1"/>
</dbReference>
<comment type="caution">
    <text evidence="1">The sequence shown here is derived from an EMBL/GenBank/DDBJ whole genome shotgun (WGS) entry which is preliminary data.</text>
</comment>
<evidence type="ECO:0000313" key="2">
    <source>
        <dbReference type="Proteomes" id="UP001152607"/>
    </source>
</evidence>
<dbReference type="AlphaFoldDB" id="A0A9W4UGW0"/>
<accession>A0A9W4UGW0</accession>
<evidence type="ECO:0000313" key="1">
    <source>
        <dbReference type="EMBL" id="CAI6334487.1"/>
    </source>
</evidence>
<organism evidence="1 2">
    <name type="scientific">Periconia digitata</name>
    <dbReference type="NCBI Taxonomy" id="1303443"/>
    <lineage>
        <taxon>Eukaryota</taxon>
        <taxon>Fungi</taxon>
        <taxon>Dikarya</taxon>
        <taxon>Ascomycota</taxon>
        <taxon>Pezizomycotina</taxon>
        <taxon>Dothideomycetes</taxon>
        <taxon>Pleosporomycetidae</taxon>
        <taxon>Pleosporales</taxon>
        <taxon>Massarineae</taxon>
        <taxon>Periconiaceae</taxon>
        <taxon>Periconia</taxon>
    </lineage>
</organism>
<dbReference type="OrthoDB" id="1684102at2759"/>
<dbReference type="EMBL" id="CAOQHR010000005">
    <property type="protein sequence ID" value="CAI6334487.1"/>
    <property type="molecule type" value="Genomic_DNA"/>
</dbReference>
<protein>
    <submittedName>
        <fullName evidence="1">Uncharacterized protein</fullName>
    </submittedName>
</protein>
<name>A0A9W4UGW0_9PLEO</name>
<proteinExistence type="predicted"/>
<dbReference type="PANTHER" id="PTHR38134:SF2">
    <property type="entry name" value="GALACTOKINASE"/>
    <property type="match status" value="1"/>
</dbReference>
<dbReference type="InterPro" id="IPR053205">
    <property type="entry name" value="GHMP_kinase_L-arabinokinase"/>
</dbReference>